<dbReference type="Proteomes" id="UP000323506">
    <property type="component" value="Chromosome D06"/>
</dbReference>
<name>A0A5D2C9H7_GOSDA</name>
<evidence type="ECO:0000313" key="5">
    <source>
        <dbReference type="EMBL" id="TYG64752.1"/>
    </source>
</evidence>
<evidence type="ECO:0000259" key="4">
    <source>
        <dbReference type="PROSITE" id="PS50014"/>
    </source>
</evidence>
<organism evidence="5 6">
    <name type="scientific">Gossypium darwinii</name>
    <name type="common">Darwin's cotton</name>
    <name type="synonym">Gossypium barbadense var. darwinii</name>
    <dbReference type="NCBI Taxonomy" id="34276"/>
    <lineage>
        <taxon>Eukaryota</taxon>
        <taxon>Viridiplantae</taxon>
        <taxon>Streptophyta</taxon>
        <taxon>Embryophyta</taxon>
        <taxon>Tracheophyta</taxon>
        <taxon>Spermatophyta</taxon>
        <taxon>Magnoliopsida</taxon>
        <taxon>eudicotyledons</taxon>
        <taxon>Gunneridae</taxon>
        <taxon>Pentapetalae</taxon>
        <taxon>rosids</taxon>
        <taxon>malvids</taxon>
        <taxon>Malvales</taxon>
        <taxon>Malvaceae</taxon>
        <taxon>Malvoideae</taxon>
        <taxon>Gossypium</taxon>
    </lineage>
</organism>
<dbReference type="EMBL" id="CM017706">
    <property type="protein sequence ID" value="TYG64752.1"/>
    <property type="molecule type" value="Genomic_DNA"/>
</dbReference>
<accession>A0A5D2C9H7</accession>
<sequence>MSYRFLSRKTFSLLFVLPSSLFISVHRPFSSLASPSKSLPRHLRRSTDRRPYLYILKKLSSHSREKKTQKSMHDHVDAWPFKEPVDARDVPEYYDIIKDPKLLQL</sequence>
<evidence type="ECO:0000313" key="6">
    <source>
        <dbReference type="Proteomes" id="UP000323506"/>
    </source>
</evidence>
<dbReference type="InterPro" id="IPR037800">
    <property type="entry name" value="GCN5"/>
</dbReference>
<dbReference type="Gene3D" id="1.20.920.10">
    <property type="entry name" value="Bromodomain-like"/>
    <property type="match status" value="1"/>
</dbReference>
<dbReference type="PANTHER" id="PTHR45750">
    <property type="entry name" value="GH11602P"/>
    <property type="match status" value="1"/>
</dbReference>
<dbReference type="PRINTS" id="PR00503">
    <property type="entry name" value="BROMODOMAIN"/>
</dbReference>
<feature type="domain" description="Bromo" evidence="4">
    <location>
        <begin position="73"/>
        <end position="105"/>
    </location>
</feature>
<dbReference type="InterPro" id="IPR036427">
    <property type="entry name" value="Bromodomain-like_sf"/>
</dbReference>
<dbReference type="InterPro" id="IPR001487">
    <property type="entry name" value="Bromodomain"/>
</dbReference>
<reference evidence="5 6" key="1">
    <citation type="submission" date="2019-06" db="EMBL/GenBank/DDBJ databases">
        <title>WGS assembly of Gossypium darwinii.</title>
        <authorList>
            <person name="Chen Z.J."/>
            <person name="Sreedasyam A."/>
            <person name="Ando A."/>
            <person name="Song Q."/>
            <person name="De L."/>
            <person name="Hulse-Kemp A."/>
            <person name="Ding M."/>
            <person name="Ye W."/>
            <person name="Kirkbride R."/>
            <person name="Jenkins J."/>
            <person name="Plott C."/>
            <person name="Lovell J."/>
            <person name="Lin Y.-M."/>
            <person name="Vaughn R."/>
            <person name="Liu B."/>
            <person name="Li W."/>
            <person name="Simpson S."/>
            <person name="Scheffler B."/>
            <person name="Saski C."/>
            <person name="Grover C."/>
            <person name="Hu G."/>
            <person name="Conover J."/>
            <person name="Carlson J."/>
            <person name="Shu S."/>
            <person name="Boston L."/>
            <person name="Williams M."/>
            <person name="Peterson D."/>
            <person name="Mcgee K."/>
            <person name="Jones D."/>
            <person name="Wendel J."/>
            <person name="Stelly D."/>
            <person name="Grimwood J."/>
            <person name="Schmutz J."/>
        </authorList>
    </citation>
    <scope>NUCLEOTIDE SEQUENCE [LARGE SCALE GENOMIC DNA]</scope>
    <source>
        <strain evidence="5">1808015.09</strain>
    </source>
</reference>
<dbReference type="PROSITE" id="PS50014">
    <property type="entry name" value="BROMODOMAIN_2"/>
    <property type="match status" value="1"/>
</dbReference>
<proteinExistence type="predicted"/>
<evidence type="ECO:0000256" key="1">
    <source>
        <dbReference type="ARBA" id="ARBA00023117"/>
    </source>
</evidence>
<evidence type="ECO:0000256" key="3">
    <source>
        <dbReference type="SAM" id="SignalP"/>
    </source>
</evidence>
<dbReference type="GO" id="GO:0000123">
    <property type="term" value="C:histone acetyltransferase complex"/>
    <property type="evidence" value="ECO:0007669"/>
    <property type="project" value="TreeGrafter"/>
</dbReference>
<keyword evidence="6" id="KW-1185">Reference proteome</keyword>
<dbReference type="AlphaFoldDB" id="A0A5D2C9H7"/>
<protein>
    <recommendedName>
        <fullName evidence="4">Bromo domain-containing protein</fullName>
    </recommendedName>
</protein>
<keyword evidence="3" id="KW-0732">Signal</keyword>
<feature type="chain" id="PRO_5022977352" description="Bromo domain-containing protein" evidence="3">
    <location>
        <begin position="23"/>
        <end position="105"/>
    </location>
</feature>
<dbReference type="SUPFAM" id="SSF47370">
    <property type="entry name" value="Bromodomain"/>
    <property type="match status" value="1"/>
</dbReference>
<dbReference type="GO" id="GO:0010484">
    <property type="term" value="F:histone H3 acetyltransferase activity"/>
    <property type="evidence" value="ECO:0007669"/>
    <property type="project" value="TreeGrafter"/>
</dbReference>
<keyword evidence="1 2" id="KW-0103">Bromodomain</keyword>
<feature type="signal peptide" evidence="3">
    <location>
        <begin position="1"/>
        <end position="22"/>
    </location>
</feature>
<evidence type="ECO:0000256" key="2">
    <source>
        <dbReference type="PROSITE-ProRule" id="PRU00035"/>
    </source>
</evidence>
<dbReference type="PANTHER" id="PTHR45750:SF3">
    <property type="entry name" value="HISTONE ACETYLTRANSFERASE"/>
    <property type="match status" value="1"/>
</dbReference>
<dbReference type="GO" id="GO:0045944">
    <property type="term" value="P:positive regulation of transcription by RNA polymerase II"/>
    <property type="evidence" value="ECO:0007669"/>
    <property type="project" value="TreeGrafter"/>
</dbReference>
<gene>
    <name evidence="5" type="ORF">ES288_D06G133600v1</name>
</gene>